<keyword evidence="3 7" id="KW-0732">Signal</keyword>
<dbReference type="EMBL" id="JPWB01000003">
    <property type="protein sequence ID" value="RCK23125.1"/>
    <property type="molecule type" value="Genomic_DNA"/>
</dbReference>
<feature type="chain" id="PRO_5016901429" description="Putrescine-binding periplasmic protein" evidence="7">
    <location>
        <begin position="27"/>
        <end position="368"/>
    </location>
</feature>
<evidence type="ECO:0000256" key="5">
    <source>
        <dbReference type="PIRNR" id="PIRNR019574"/>
    </source>
</evidence>
<comment type="similarity">
    <text evidence="5">Belongs to the bacterial solute-binding protein PotD/PotF family.</text>
</comment>
<organism evidence="8 9">
    <name type="scientific">Thalassospira profundimaris</name>
    <dbReference type="NCBI Taxonomy" id="502049"/>
    <lineage>
        <taxon>Bacteria</taxon>
        <taxon>Pseudomonadati</taxon>
        <taxon>Pseudomonadota</taxon>
        <taxon>Alphaproteobacteria</taxon>
        <taxon>Rhodospirillales</taxon>
        <taxon>Thalassospiraceae</taxon>
        <taxon>Thalassospira</taxon>
    </lineage>
</organism>
<dbReference type="PANTHER" id="PTHR30222:SF12">
    <property type="entry name" value="NORSPERMIDINE SENSOR"/>
    <property type="match status" value="1"/>
</dbReference>
<comment type="subcellular location">
    <subcellularLocation>
        <location evidence="1 5">Periplasm</location>
    </subcellularLocation>
</comment>
<dbReference type="InterPro" id="IPR006059">
    <property type="entry name" value="SBP"/>
</dbReference>
<evidence type="ECO:0000256" key="6">
    <source>
        <dbReference type="PIRSR" id="PIRSR019574-1"/>
    </source>
</evidence>
<dbReference type="InterPro" id="IPR001188">
    <property type="entry name" value="Sperm_putr-bd"/>
</dbReference>
<evidence type="ECO:0000256" key="3">
    <source>
        <dbReference type="ARBA" id="ARBA00022729"/>
    </source>
</evidence>
<dbReference type="SUPFAM" id="SSF53850">
    <property type="entry name" value="Periplasmic binding protein-like II"/>
    <property type="match status" value="1"/>
</dbReference>
<dbReference type="GO" id="GO:0015846">
    <property type="term" value="P:polyamine transport"/>
    <property type="evidence" value="ECO:0007669"/>
    <property type="project" value="InterPro"/>
</dbReference>
<dbReference type="Proteomes" id="UP000253061">
    <property type="component" value="Unassembled WGS sequence"/>
</dbReference>
<dbReference type="Pfam" id="PF13416">
    <property type="entry name" value="SBP_bac_8"/>
    <property type="match status" value="1"/>
</dbReference>
<evidence type="ECO:0000313" key="8">
    <source>
        <dbReference type="EMBL" id="RCK23125.1"/>
    </source>
</evidence>
<evidence type="ECO:0000256" key="4">
    <source>
        <dbReference type="ARBA" id="ARBA00022764"/>
    </source>
</evidence>
<evidence type="ECO:0000313" key="9">
    <source>
        <dbReference type="Proteomes" id="UP000253061"/>
    </source>
</evidence>
<name>A0A367VD38_9PROT</name>
<gene>
    <name evidence="8" type="ORF">TH6_08825</name>
</gene>
<proteinExistence type="inferred from homology"/>
<dbReference type="PANTHER" id="PTHR30222">
    <property type="entry name" value="SPERMIDINE/PUTRESCINE-BINDING PERIPLASMIC PROTEIN"/>
    <property type="match status" value="1"/>
</dbReference>
<accession>A0A367VD38</accession>
<evidence type="ECO:0000256" key="7">
    <source>
        <dbReference type="SAM" id="SignalP"/>
    </source>
</evidence>
<dbReference type="RefSeq" id="WP_062957736.1">
    <property type="nucleotide sequence ID" value="NZ_JPWB01000003.1"/>
</dbReference>
<dbReference type="Gene3D" id="3.40.190.10">
    <property type="entry name" value="Periplasmic binding protein-like II"/>
    <property type="match status" value="2"/>
</dbReference>
<dbReference type="PIRSF" id="PIRSF019574">
    <property type="entry name" value="Periplasmic_polyamine_BP"/>
    <property type="match status" value="1"/>
</dbReference>
<protein>
    <recommendedName>
        <fullName evidence="5">Putrescine-binding periplasmic protein</fullName>
    </recommendedName>
</protein>
<comment type="function">
    <text evidence="5">Required for the activity of the bacterial periplasmic transport system of putrescine.</text>
</comment>
<keyword evidence="2 5" id="KW-0813">Transport</keyword>
<reference evidence="8 9" key="1">
    <citation type="submission" date="2014-07" db="EMBL/GenBank/DDBJ databases">
        <title>Draft genome sequence of Thalassospira profundimaris R8-17.</title>
        <authorList>
            <person name="Lai Q."/>
            <person name="Shao Z."/>
        </authorList>
    </citation>
    <scope>NUCLEOTIDE SEQUENCE [LARGE SCALE GENOMIC DNA]</scope>
    <source>
        <strain evidence="8 9">R8-17</strain>
    </source>
</reference>
<evidence type="ECO:0000256" key="2">
    <source>
        <dbReference type="ARBA" id="ARBA00022448"/>
    </source>
</evidence>
<feature type="signal peptide" evidence="7">
    <location>
        <begin position="1"/>
        <end position="26"/>
    </location>
</feature>
<dbReference type="GO" id="GO:0019808">
    <property type="term" value="F:polyamine binding"/>
    <property type="evidence" value="ECO:0007669"/>
    <property type="project" value="InterPro"/>
</dbReference>
<dbReference type="CDD" id="cd13659">
    <property type="entry name" value="PBP2_PotF"/>
    <property type="match status" value="1"/>
</dbReference>
<dbReference type="GO" id="GO:0042597">
    <property type="term" value="C:periplasmic space"/>
    <property type="evidence" value="ECO:0007669"/>
    <property type="project" value="UniProtKB-SubCell"/>
</dbReference>
<dbReference type="PRINTS" id="PR00909">
    <property type="entry name" value="SPERMDNBNDNG"/>
</dbReference>
<comment type="caution">
    <text evidence="8">The sequence shown here is derived from an EMBL/GenBank/DDBJ whole genome shotgun (WGS) entry which is preliminary data.</text>
</comment>
<dbReference type="AlphaFoldDB" id="A0A367VD38"/>
<evidence type="ECO:0000256" key="1">
    <source>
        <dbReference type="ARBA" id="ARBA00004418"/>
    </source>
</evidence>
<feature type="binding site" evidence="6">
    <location>
        <begin position="180"/>
        <end position="183"/>
    </location>
    <ligand>
        <name>spermidine</name>
        <dbReference type="ChEBI" id="CHEBI:57834"/>
    </ligand>
</feature>
<keyword evidence="4 5" id="KW-0574">Periplasm</keyword>
<sequence>MKTLLKTSSLAVLATAVAGFATSASAQEVLNIYNWSDYIGEETVANFEKEFGVKVNYDVYDSNQLVEAKLLAGNSGYDIVVPTLADAERLIRAKLFQPIDKSKLSNYDNLDPIILEQQAKYDPDNTYAVPYFWGTNGFGYNVAKIKEVLGDDAPVDSWAMIFDPEYAEKLSSCGLSLLDDPGEIVPLVNFYLGNVPEGEPTKESIESAFAQLEKIRPHVTYFHSSQYINDLANGNTCISVGWSGDVGMAALRAEEAGNGNEIKYVIPKEGTLIWFDAMMIPEDAPNPELAHKFIDYVLRPDVEAEIANYVAYATPNLAAMELVDPALLEDEGIYPPQEVKERLKSKVEPSGRLLRTRTRMWTKLKTGQ</sequence>